<dbReference type="AlphaFoldDB" id="A0A6D2JUF3"/>
<accession>A0A6D2JUF3</accession>
<dbReference type="Proteomes" id="UP000467841">
    <property type="component" value="Unassembled WGS sequence"/>
</dbReference>
<evidence type="ECO:0000313" key="2">
    <source>
        <dbReference type="EMBL" id="CAA7042957.1"/>
    </source>
</evidence>
<feature type="region of interest" description="Disordered" evidence="1">
    <location>
        <begin position="1"/>
        <end position="31"/>
    </location>
</feature>
<dbReference type="EMBL" id="CACVBM020001274">
    <property type="protein sequence ID" value="CAA7042957.1"/>
    <property type="molecule type" value="Genomic_DNA"/>
</dbReference>
<feature type="region of interest" description="Disordered" evidence="1">
    <location>
        <begin position="52"/>
        <end position="75"/>
    </location>
</feature>
<keyword evidence="3" id="KW-1185">Reference proteome</keyword>
<feature type="compositionally biased region" description="Low complexity" evidence="1">
    <location>
        <begin position="60"/>
        <end position="75"/>
    </location>
</feature>
<comment type="caution">
    <text evidence="2">The sequence shown here is derived from an EMBL/GenBank/DDBJ whole genome shotgun (WGS) entry which is preliminary data.</text>
</comment>
<organism evidence="2 3">
    <name type="scientific">Microthlaspi erraticum</name>
    <dbReference type="NCBI Taxonomy" id="1685480"/>
    <lineage>
        <taxon>Eukaryota</taxon>
        <taxon>Viridiplantae</taxon>
        <taxon>Streptophyta</taxon>
        <taxon>Embryophyta</taxon>
        <taxon>Tracheophyta</taxon>
        <taxon>Spermatophyta</taxon>
        <taxon>Magnoliopsida</taxon>
        <taxon>eudicotyledons</taxon>
        <taxon>Gunneridae</taxon>
        <taxon>Pentapetalae</taxon>
        <taxon>rosids</taxon>
        <taxon>malvids</taxon>
        <taxon>Brassicales</taxon>
        <taxon>Brassicaceae</taxon>
        <taxon>Coluteocarpeae</taxon>
        <taxon>Microthlaspi</taxon>
    </lineage>
</organism>
<protein>
    <submittedName>
        <fullName evidence="2">Uncharacterized protein</fullName>
    </submittedName>
</protein>
<reference evidence="2" key="1">
    <citation type="submission" date="2020-01" db="EMBL/GenBank/DDBJ databases">
        <authorList>
            <person name="Mishra B."/>
        </authorList>
    </citation>
    <scope>NUCLEOTIDE SEQUENCE [LARGE SCALE GENOMIC DNA]</scope>
</reference>
<name>A0A6D2JUF3_9BRAS</name>
<gene>
    <name evidence="2" type="ORF">MERR_LOCUS30192</name>
</gene>
<proteinExistence type="predicted"/>
<sequence length="75" mass="8366">MTHGKEERAKVRRPVPHQLDRSRHCSSSSIDPFTATVARSIPLLQHQLDRSRHCKSSSIDPFTAAPADPDTATFD</sequence>
<evidence type="ECO:0000256" key="1">
    <source>
        <dbReference type="SAM" id="MobiDB-lite"/>
    </source>
</evidence>
<evidence type="ECO:0000313" key="3">
    <source>
        <dbReference type="Proteomes" id="UP000467841"/>
    </source>
</evidence>